<dbReference type="PROSITE" id="PS00372">
    <property type="entry name" value="PTS_EIIA_TYPE_2_HIS"/>
    <property type="match status" value="1"/>
</dbReference>
<reference evidence="7 8" key="1">
    <citation type="submission" date="2024-09" db="EMBL/GenBank/DDBJ databases">
        <authorList>
            <person name="Sun Q."/>
            <person name="Mori K."/>
        </authorList>
    </citation>
    <scope>NUCLEOTIDE SEQUENCE [LARGE SCALE GENOMIC DNA]</scope>
    <source>
        <strain evidence="7 8">TISTR 2452</strain>
    </source>
</reference>
<sequence length="150" mass="15771">MNIKELLHERSILIPLAASDKASVMEELAGALAASGAVHDQSAYMAALNAREATSSTGIGFQVAIPHGKSAGVAKPALAFAKLANPVDWDSLDGQPVSSVFMIAVPEAAAGNEHLQILIAISRKLIDEQFRERLLAVEDSSELIDLLSAI</sequence>
<evidence type="ECO:0000256" key="4">
    <source>
        <dbReference type="ARBA" id="ARBA00022679"/>
    </source>
</evidence>
<dbReference type="PANTHER" id="PTHR47738:SF2">
    <property type="entry name" value="PTS SYSTEM FRUCTOSE-LIKE EIIA COMPONENT"/>
    <property type="match status" value="1"/>
</dbReference>
<dbReference type="Gene3D" id="3.40.930.10">
    <property type="entry name" value="Mannitol-specific EII, Chain A"/>
    <property type="match status" value="1"/>
</dbReference>
<evidence type="ECO:0000259" key="6">
    <source>
        <dbReference type="PROSITE" id="PS51094"/>
    </source>
</evidence>
<keyword evidence="3 7" id="KW-0762">Sugar transport</keyword>
<comment type="caution">
    <text evidence="7">The sequence shown here is derived from an EMBL/GenBank/DDBJ whole genome shotgun (WGS) entry which is preliminary data.</text>
</comment>
<keyword evidence="5" id="KW-0598">Phosphotransferase system</keyword>
<evidence type="ECO:0000256" key="5">
    <source>
        <dbReference type="ARBA" id="ARBA00022683"/>
    </source>
</evidence>
<protein>
    <submittedName>
        <fullName evidence="7">PTS sugar transporter subunit IIA</fullName>
    </submittedName>
</protein>
<dbReference type="RefSeq" id="WP_377502667.1">
    <property type="nucleotide sequence ID" value="NZ_JBHMDO010000054.1"/>
</dbReference>
<dbReference type="InterPro" id="IPR002178">
    <property type="entry name" value="PTS_EIIA_type-2_dom"/>
</dbReference>
<evidence type="ECO:0000313" key="7">
    <source>
        <dbReference type="EMBL" id="MFB9330863.1"/>
    </source>
</evidence>
<dbReference type="InterPro" id="IPR016152">
    <property type="entry name" value="PTrfase/Anion_transptr"/>
</dbReference>
<proteinExistence type="predicted"/>
<dbReference type="PANTHER" id="PTHR47738">
    <property type="entry name" value="PTS SYSTEM FRUCTOSE-LIKE EIIA COMPONENT-RELATED"/>
    <property type="match status" value="1"/>
</dbReference>
<name>A0ABV5L057_9BACL</name>
<evidence type="ECO:0000313" key="8">
    <source>
        <dbReference type="Proteomes" id="UP001589747"/>
    </source>
</evidence>
<dbReference type="InterPro" id="IPR004715">
    <property type="entry name" value="PTS_IIA_fruc"/>
</dbReference>
<evidence type="ECO:0000256" key="1">
    <source>
        <dbReference type="ARBA" id="ARBA00022448"/>
    </source>
</evidence>
<accession>A0ABV5L057</accession>
<organism evidence="7 8">
    <name type="scientific">Paenibacillus aurantiacus</name>
    <dbReference type="NCBI Taxonomy" id="1936118"/>
    <lineage>
        <taxon>Bacteria</taxon>
        <taxon>Bacillati</taxon>
        <taxon>Bacillota</taxon>
        <taxon>Bacilli</taxon>
        <taxon>Bacillales</taxon>
        <taxon>Paenibacillaceae</taxon>
        <taxon>Paenibacillus</taxon>
    </lineage>
</organism>
<evidence type="ECO:0000256" key="3">
    <source>
        <dbReference type="ARBA" id="ARBA00022597"/>
    </source>
</evidence>
<dbReference type="SUPFAM" id="SSF55804">
    <property type="entry name" value="Phoshotransferase/anion transport protein"/>
    <property type="match status" value="1"/>
</dbReference>
<keyword evidence="2" id="KW-0597">Phosphoprotein</keyword>
<dbReference type="EMBL" id="JBHMDO010000054">
    <property type="protein sequence ID" value="MFB9330863.1"/>
    <property type="molecule type" value="Genomic_DNA"/>
</dbReference>
<dbReference type="Proteomes" id="UP001589747">
    <property type="component" value="Unassembled WGS sequence"/>
</dbReference>
<dbReference type="PROSITE" id="PS51094">
    <property type="entry name" value="PTS_EIIA_TYPE_2"/>
    <property type="match status" value="1"/>
</dbReference>
<dbReference type="NCBIfam" id="TIGR00848">
    <property type="entry name" value="fruA"/>
    <property type="match status" value="1"/>
</dbReference>
<evidence type="ECO:0000256" key="2">
    <source>
        <dbReference type="ARBA" id="ARBA00022553"/>
    </source>
</evidence>
<dbReference type="InterPro" id="IPR051541">
    <property type="entry name" value="PTS_SugarTrans_NitroReg"/>
</dbReference>
<dbReference type="CDD" id="cd00211">
    <property type="entry name" value="PTS_IIA_fru"/>
    <property type="match status" value="1"/>
</dbReference>
<keyword evidence="8" id="KW-1185">Reference proteome</keyword>
<dbReference type="Pfam" id="PF00359">
    <property type="entry name" value="PTS_EIIA_2"/>
    <property type="match status" value="1"/>
</dbReference>
<gene>
    <name evidence="7" type="ORF">ACFFSY_33395</name>
</gene>
<keyword evidence="1" id="KW-0813">Transport</keyword>
<keyword evidence="4" id="KW-0808">Transferase</keyword>
<feature type="domain" description="PTS EIIA type-2" evidence="6">
    <location>
        <begin position="5"/>
        <end position="150"/>
    </location>
</feature>